<name>A0ABU0RST5_9ACTN</name>
<evidence type="ECO:0000313" key="1">
    <source>
        <dbReference type="EMBL" id="MDQ0935062.1"/>
    </source>
</evidence>
<keyword evidence="2" id="KW-1185">Reference proteome</keyword>
<comment type="caution">
    <text evidence="1">The sequence shown here is derived from an EMBL/GenBank/DDBJ whole genome shotgun (WGS) entry which is preliminary data.</text>
</comment>
<dbReference type="Proteomes" id="UP001223072">
    <property type="component" value="Unassembled WGS sequence"/>
</dbReference>
<sequence length="166" mass="19036">MDKRMRVAMAERERLDMAVQIVATRLPEAEKRNAVFRAFDEVEHSCYMVSIESKDKVQRQTVSYREVSQALHLEGLATHPELLIDELRRAGAVPLAEGASSYMSSVLRLAVRLMPTAERAEWLEEQRGYLADLPTRQARWAWLVAQLVAMPRYAYTVRTGREKESA</sequence>
<reference evidence="1 2" key="1">
    <citation type="submission" date="2023-07" db="EMBL/GenBank/DDBJ databases">
        <title>Comparative genomics of wheat-associated soil bacteria to identify genetic determinants of phenazine resistance.</title>
        <authorList>
            <person name="Mouncey N."/>
        </authorList>
    </citation>
    <scope>NUCLEOTIDE SEQUENCE [LARGE SCALE GENOMIC DNA]</scope>
    <source>
        <strain evidence="1 2">W2I16</strain>
    </source>
</reference>
<accession>A0ABU0RST5</accession>
<proteinExistence type="predicted"/>
<organism evidence="1 2">
    <name type="scientific">Streptomyces turgidiscabies</name>
    <dbReference type="NCBI Taxonomy" id="85558"/>
    <lineage>
        <taxon>Bacteria</taxon>
        <taxon>Bacillati</taxon>
        <taxon>Actinomycetota</taxon>
        <taxon>Actinomycetes</taxon>
        <taxon>Kitasatosporales</taxon>
        <taxon>Streptomycetaceae</taxon>
        <taxon>Streptomyces</taxon>
    </lineage>
</organism>
<dbReference type="RefSeq" id="WP_307628680.1">
    <property type="nucleotide sequence ID" value="NZ_JAUSZS010000006.1"/>
</dbReference>
<dbReference type="EMBL" id="JAUSZS010000006">
    <property type="protein sequence ID" value="MDQ0935062.1"/>
    <property type="molecule type" value="Genomic_DNA"/>
</dbReference>
<protein>
    <submittedName>
        <fullName evidence="1">Uncharacterized protein</fullName>
    </submittedName>
</protein>
<evidence type="ECO:0000313" key="2">
    <source>
        <dbReference type="Proteomes" id="UP001223072"/>
    </source>
</evidence>
<gene>
    <name evidence="1" type="ORF">QFZ49_005033</name>
</gene>